<reference evidence="1 2" key="1">
    <citation type="submission" date="2019-09" db="EMBL/GenBank/DDBJ databases">
        <authorList>
            <person name="Kritzky A."/>
            <person name="Schelkanova E.Y."/>
            <person name="Alkhova Z.V."/>
            <person name="Smirnova N.I."/>
        </authorList>
    </citation>
    <scope>NUCLEOTIDE SEQUENCE [LARGE SCALE GENOMIC DNA]</scope>
    <source>
        <strain evidence="1 2">M1526</strain>
    </source>
</reference>
<sequence>MTDNLFESLKAIYLEEKKKNPEYLKTFMVDLDVYDKDLLLNDTQYGQHWIAILKGSGAGTNLNRCNSTSASPENHTRECVKDAADNSKFYHIECKGHNTGEITEVTKEQALRLSTQFEDAPGYRPRRISLKQRLEEMLDLRKPFDESPKFSGLSGTQFDKYVCNDNEISAFKISTLHGAGQAIIEVARTKVNPDSSTRTLHDVYHVPIGVKGIDAFDKPKYFKMEMKKSPYAEFTEITKRVFDNSVEKVNAQKSRELTYK</sequence>
<organism evidence="1 2">
    <name type="scientific">Vibrio cholerae</name>
    <dbReference type="NCBI Taxonomy" id="666"/>
    <lineage>
        <taxon>Bacteria</taxon>
        <taxon>Pseudomonadati</taxon>
        <taxon>Pseudomonadota</taxon>
        <taxon>Gammaproteobacteria</taxon>
        <taxon>Vibrionales</taxon>
        <taxon>Vibrionaceae</taxon>
        <taxon>Vibrio</taxon>
    </lineage>
</organism>
<gene>
    <name evidence="1" type="ORF">F0M16_16090</name>
</gene>
<evidence type="ECO:0000313" key="1">
    <source>
        <dbReference type="EMBL" id="KAA1253609.1"/>
    </source>
</evidence>
<accession>A0A5B1C2C7</accession>
<dbReference type="Proteomes" id="UP000323225">
    <property type="component" value="Unassembled WGS sequence"/>
</dbReference>
<name>A0A5B1C2C7_VIBCL</name>
<proteinExistence type="predicted"/>
<evidence type="ECO:0000313" key="2">
    <source>
        <dbReference type="Proteomes" id="UP000323225"/>
    </source>
</evidence>
<protein>
    <submittedName>
        <fullName evidence="1">Uncharacterized protein</fullName>
    </submittedName>
</protein>
<comment type="caution">
    <text evidence="1">The sequence shown here is derived from an EMBL/GenBank/DDBJ whole genome shotgun (WGS) entry which is preliminary data.</text>
</comment>
<dbReference type="AlphaFoldDB" id="A0A5B1C2C7"/>
<dbReference type="EMBL" id="VUAA01000019">
    <property type="protein sequence ID" value="KAA1253609.1"/>
    <property type="molecule type" value="Genomic_DNA"/>
</dbReference>